<keyword evidence="2" id="KW-1185">Reference proteome</keyword>
<evidence type="ECO:0000313" key="1">
    <source>
        <dbReference type="EMBL" id="OWY32006.1"/>
    </source>
</evidence>
<dbReference type="GO" id="GO:0003677">
    <property type="term" value="F:DNA binding"/>
    <property type="evidence" value="ECO:0007669"/>
    <property type="project" value="InterPro"/>
</dbReference>
<sequence>MIKAFPGGWDSMAAAMGMTRDALENRVYERRGQSVSLDLAVQMQKTSGTTLLAQAIATDAGGVFYKLVEPGSVDREELHNKFQELYQELGRLSQQYVEFTSDNKIDKRERSQLEITADDIHQTVRELVGLMFAIYCPAEGRDAAEGRQA</sequence>
<name>A0A225SLQ6_9BURK</name>
<dbReference type="Proteomes" id="UP000214747">
    <property type="component" value="Unassembled WGS sequence"/>
</dbReference>
<protein>
    <submittedName>
        <fullName evidence="1">Uncharacterized protein</fullName>
    </submittedName>
</protein>
<dbReference type="InterPro" id="IPR009679">
    <property type="entry name" value="Phage_186_CII-like"/>
</dbReference>
<dbReference type="NCBIfam" id="NF041471">
    <property type="entry name" value="phage_reg_YmfL"/>
    <property type="match status" value="1"/>
</dbReference>
<accession>A0A225SLQ6</accession>
<comment type="caution">
    <text evidence="1">The sequence shown here is derived from an EMBL/GenBank/DDBJ whole genome shotgun (WGS) entry which is preliminary data.</text>
</comment>
<dbReference type="InterPro" id="IPR048188">
    <property type="entry name" value="YmfL-like"/>
</dbReference>
<dbReference type="EMBL" id="NJGV01000031">
    <property type="protein sequence ID" value="OWY32006.1"/>
    <property type="molecule type" value="Genomic_DNA"/>
</dbReference>
<gene>
    <name evidence="1" type="ORF">CEJ45_23310</name>
</gene>
<reference evidence="1 2" key="1">
    <citation type="journal article" date="2010" name="Int. J. Syst. Evol. Microbiol.">
        <title>Reclassification of Herbaspirillum putei as a later heterotypic synonym of Herbaspirillum huttiense, with the description of H. huttiense subsp. huttiense subsp. nov. and H. huttiense subsp. putei subsp. nov., comb. nov., and description of Herbaspirillum aquaticum sp. nov.</title>
        <authorList>
            <person name="Dobritsa A.P."/>
            <person name="Reddy M.C."/>
            <person name="Samadpour M."/>
        </authorList>
    </citation>
    <scope>NUCLEOTIDE SEQUENCE [LARGE SCALE GENOMIC DNA]</scope>
    <source>
        <strain evidence="1 2">IEH 4430</strain>
    </source>
</reference>
<evidence type="ECO:0000313" key="2">
    <source>
        <dbReference type="Proteomes" id="UP000214747"/>
    </source>
</evidence>
<proteinExistence type="predicted"/>
<dbReference type="Pfam" id="PF06892">
    <property type="entry name" value="Phage_CP76"/>
    <property type="match status" value="1"/>
</dbReference>
<dbReference type="AlphaFoldDB" id="A0A225SLQ6"/>
<organism evidence="1 2">
    <name type="scientific">Herbaspirillum aquaticum</name>
    <dbReference type="NCBI Taxonomy" id="568783"/>
    <lineage>
        <taxon>Bacteria</taxon>
        <taxon>Pseudomonadati</taxon>
        <taxon>Pseudomonadota</taxon>
        <taxon>Betaproteobacteria</taxon>
        <taxon>Burkholderiales</taxon>
        <taxon>Oxalobacteraceae</taxon>
        <taxon>Herbaspirillum</taxon>
    </lineage>
</organism>